<dbReference type="Proteomes" id="UP000799428">
    <property type="component" value="Unassembled WGS sequence"/>
</dbReference>
<dbReference type="SUPFAM" id="SSF51445">
    <property type="entry name" value="(Trans)glycosidases"/>
    <property type="match status" value="1"/>
</dbReference>
<dbReference type="PANTHER" id="PTHR35273:SF2">
    <property type="entry name" value="ALPHA-GALACTOSIDASE"/>
    <property type="match status" value="1"/>
</dbReference>
<dbReference type="EMBL" id="MU005765">
    <property type="protein sequence ID" value="KAF2714043.1"/>
    <property type="molecule type" value="Genomic_DNA"/>
</dbReference>
<evidence type="ECO:0000256" key="3">
    <source>
        <dbReference type="SAM" id="MobiDB-lite"/>
    </source>
</evidence>
<sequence length="350" mass="37258">MSSKPISAPTRRPTRSLRRRLLAGSLAALLILGLALGLGLGLTLGRDNDDDGDGSGDDGPAPTGSPLPTPNGTLPWTPRVNDSWQIVLQNNIVLDSDATWVTPNVSIFDIDLFTTDKDTIATLHRLGKKVICYFSAGSFEPGRPDSADFDEGDMGKELDGWPGERWLKLGSSNVRAIMAKRVKLAGDKGCDGVDPDNVDGYQNDNGIVPALKAADSISFMSYLSSLTTPLNLTLGLKNAGDIIQHVLPIVHFSVNEQCVDNAECTTFHAFVDAGKPVFHIEYPDGEGKGKAGKMRLDAKVKDKYCGSKGDAKGSDGFSTVLKNMDLDGWVEYCDGSVEVTAVNGTGTGDP</sequence>
<accession>A0A6G1KN31</accession>
<dbReference type="GO" id="GO:0004557">
    <property type="term" value="F:alpha-galactosidase activity"/>
    <property type="evidence" value="ECO:0007669"/>
    <property type="project" value="UniProtKB-EC"/>
</dbReference>
<name>A0A6G1KN31_9PLEO</name>
<dbReference type="PANTHER" id="PTHR35273">
    <property type="entry name" value="ALPHA-1,4 POLYGALACTOSAMINIDASE, PUTATIVE (AFU_ORTHOLOGUE AFUA_3G07890)-RELATED"/>
    <property type="match status" value="1"/>
</dbReference>
<evidence type="ECO:0000259" key="4">
    <source>
        <dbReference type="Pfam" id="PF03537"/>
    </source>
</evidence>
<dbReference type="EC" id="3.2.1.22" evidence="2"/>
<dbReference type="InterPro" id="IPR004352">
    <property type="entry name" value="GH114_TIM-barrel"/>
</dbReference>
<keyword evidence="6" id="KW-1185">Reference proteome</keyword>
<organism evidence="5 6">
    <name type="scientific">Pleomassaria siparia CBS 279.74</name>
    <dbReference type="NCBI Taxonomy" id="1314801"/>
    <lineage>
        <taxon>Eukaryota</taxon>
        <taxon>Fungi</taxon>
        <taxon>Dikarya</taxon>
        <taxon>Ascomycota</taxon>
        <taxon>Pezizomycotina</taxon>
        <taxon>Dothideomycetes</taxon>
        <taxon>Pleosporomycetidae</taxon>
        <taxon>Pleosporales</taxon>
        <taxon>Pleomassariaceae</taxon>
        <taxon>Pleomassaria</taxon>
    </lineage>
</organism>
<dbReference type="InterPro" id="IPR017853">
    <property type="entry name" value="GH"/>
</dbReference>
<feature type="region of interest" description="Disordered" evidence="3">
    <location>
        <begin position="49"/>
        <end position="76"/>
    </location>
</feature>
<evidence type="ECO:0000256" key="1">
    <source>
        <dbReference type="ARBA" id="ARBA00001255"/>
    </source>
</evidence>
<comment type="catalytic activity">
    <reaction evidence="1">
        <text>Hydrolysis of terminal, non-reducing alpha-D-galactose residues in alpha-D-galactosides, including galactose oligosaccharides, galactomannans and galactolipids.</text>
        <dbReference type="EC" id="3.2.1.22"/>
    </reaction>
</comment>
<keyword evidence="5" id="KW-0378">Hydrolase</keyword>
<gene>
    <name evidence="5" type="ORF">K504DRAFT_370740</name>
</gene>
<proteinExistence type="predicted"/>
<reference evidence="5" key="1">
    <citation type="journal article" date="2020" name="Stud. Mycol.">
        <title>101 Dothideomycetes genomes: a test case for predicting lifestyles and emergence of pathogens.</title>
        <authorList>
            <person name="Haridas S."/>
            <person name="Albert R."/>
            <person name="Binder M."/>
            <person name="Bloem J."/>
            <person name="Labutti K."/>
            <person name="Salamov A."/>
            <person name="Andreopoulos B."/>
            <person name="Baker S."/>
            <person name="Barry K."/>
            <person name="Bills G."/>
            <person name="Bluhm B."/>
            <person name="Cannon C."/>
            <person name="Castanera R."/>
            <person name="Culley D."/>
            <person name="Daum C."/>
            <person name="Ezra D."/>
            <person name="Gonzalez J."/>
            <person name="Henrissat B."/>
            <person name="Kuo A."/>
            <person name="Liang C."/>
            <person name="Lipzen A."/>
            <person name="Lutzoni F."/>
            <person name="Magnuson J."/>
            <person name="Mondo S."/>
            <person name="Nolan M."/>
            <person name="Ohm R."/>
            <person name="Pangilinan J."/>
            <person name="Park H.-J."/>
            <person name="Ramirez L."/>
            <person name="Alfaro M."/>
            <person name="Sun H."/>
            <person name="Tritt A."/>
            <person name="Yoshinaga Y."/>
            <person name="Zwiers L.-H."/>
            <person name="Turgeon B."/>
            <person name="Goodwin S."/>
            <person name="Spatafora J."/>
            <person name="Crous P."/>
            <person name="Grigoriev I."/>
        </authorList>
    </citation>
    <scope>NUCLEOTIDE SEQUENCE</scope>
    <source>
        <strain evidence="5">CBS 279.74</strain>
    </source>
</reference>
<dbReference type="Pfam" id="PF03537">
    <property type="entry name" value="Glyco_hydro_114"/>
    <property type="match status" value="1"/>
</dbReference>
<dbReference type="AlphaFoldDB" id="A0A6G1KN31"/>
<evidence type="ECO:0000313" key="5">
    <source>
        <dbReference type="EMBL" id="KAF2714043.1"/>
    </source>
</evidence>
<protein>
    <recommendedName>
        <fullName evidence="2">alpha-galactosidase</fullName>
        <ecNumber evidence="2">3.2.1.22</ecNumber>
    </recommendedName>
</protein>
<dbReference type="OrthoDB" id="2108802at2759"/>
<dbReference type="Gene3D" id="3.20.20.70">
    <property type="entry name" value="Aldolase class I"/>
    <property type="match status" value="1"/>
</dbReference>
<evidence type="ECO:0000313" key="6">
    <source>
        <dbReference type="Proteomes" id="UP000799428"/>
    </source>
</evidence>
<feature type="domain" description="Glycoside-hydrolase family GH114 TIM-barrel" evidence="4">
    <location>
        <begin position="83"/>
        <end position="329"/>
    </location>
</feature>
<dbReference type="InterPro" id="IPR013785">
    <property type="entry name" value="Aldolase_TIM"/>
</dbReference>
<evidence type="ECO:0000256" key="2">
    <source>
        <dbReference type="ARBA" id="ARBA00012755"/>
    </source>
</evidence>